<keyword evidence="1" id="KW-0472">Membrane</keyword>
<dbReference type="PANTHER" id="PTHR36435">
    <property type="entry name" value="SLR1288 PROTEIN"/>
    <property type="match status" value="1"/>
</dbReference>
<feature type="transmembrane region" description="Helical" evidence="1">
    <location>
        <begin position="12"/>
        <end position="35"/>
    </location>
</feature>
<evidence type="ECO:0000313" key="3">
    <source>
        <dbReference type="EMBL" id="MBE4907833.1"/>
    </source>
</evidence>
<evidence type="ECO:0000256" key="1">
    <source>
        <dbReference type="SAM" id="Phobius"/>
    </source>
</evidence>
<evidence type="ECO:0000313" key="4">
    <source>
        <dbReference type="Proteomes" id="UP001516662"/>
    </source>
</evidence>
<dbReference type="GO" id="GO:0008237">
    <property type="term" value="F:metallopeptidase activity"/>
    <property type="evidence" value="ECO:0007669"/>
    <property type="project" value="UniProtKB-KW"/>
</dbReference>
<sequence length="263" mass="29429">MKKIQTYLKNHPFIFAIVALVMSRIAGGATITLVQLVKPDYTVQDELGWLLMVVYASVVVSLVYWTDTAAEVGLKPTKTSKEWLLCLPLLSIPLFILVNNGVYSWGTAQNLVLFIAAIGVSVNEEVLFRGILLRGFMKWGPWIAIFVPSALFALLHSTNIFVGGDPTFAIFQTIWTFVAGVMLSALRLRTNSLYPVIVLHILIDGVEYFSTGEYGVHPEAMPTLTLLLFAVLMFILAIYTVILFYRSTIKQNSYINLKDERTL</sequence>
<dbReference type="Proteomes" id="UP001516662">
    <property type="component" value="Unassembled WGS sequence"/>
</dbReference>
<feature type="transmembrane region" description="Helical" evidence="1">
    <location>
        <begin position="85"/>
        <end position="105"/>
    </location>
</feature>
<feature type="transmembrane region" description="Helical" evidence="1">
    <location>
        <begin position="168"/>
        <end position="186"/>
    </location>
</feature>
<feature type="transmembrane region" description="Helical" evidence="1">
    <location>
        <begin position="223"/>
        <end position="245"/>
    </location>
</feature>
<keyword evidence="4" id="KW-1185">Reference proteome</keyword>
<dbReference type="RefSeq" id="WP_193535309.1">
    <property type="nucleotide sequence ID" value="NZ_JADCLJ010000018.1"/>
</dbReference>
<feature type="transmembrane region" description="Helical" evidence="1">
    <location>
        <begin position="111"/>
        <end position="132"/>
    </location>
</feature>
<comment type="caution">
    <text evidence="3">The sequence shown here is derived from an EMBL/GenBank/DDBJ whole genome shotgun (WGS) entry which is preliminary data.</text>
</comment>
<keyword evidence="1" id="KW-1133">Transmembrane helix</keyword>
<keyword evidence="3" id="KW-0378">Hydrolase</keyword>
<keyword evidence="1" id="KW-0812">Transmembrane</keyword>
<organism evidence="3 4">
    <name type="scientific">Litchfieldia luteola</name>
    <dbReference type="NCBI Taxonomy" id="682179"/>
    <lineage>
        <taxon>Bacteria</taxon>
        <taxon>Bacillati</taxon>
        <taxon>Bacillota</taxon>
        <taxon>Bacilli</taxon>
        <taxon>Bacillales</taxon>
        <taxon>Bacillaceae</taxon>
        <taxon>Litchfieldia</taxon>
    </lineage>
</organism>
<keyword evidence="3" id="KW-0645">Protease</keyword>
<keyword evidence="3" id="KW-0482">Metalloprotease</keyword>
<feature type="domain" description="CAAX prenyl protease 2/Lysostaphin resistance protein A-like" evidence="2">
    <location>
        <begin position="111"/>
        <end position="205"/>
    </location>
</feature>
<dbReference type="InterPro" id="IPR003675">
    <property type="entry name" value="Rce1/LyrA-like_dom"/>
</dbReference>
<dbReference type="EMBL" id="JADCLJ010000018">
    <property type="protein sequence ID" value="MBE4907833.1"/>
    <property type="molecule type" value="Genomic_DNA"/>
</dbReference>
<feature type="transmembrane region" description="Helical" evidence="1">
    <location>
        <begin position="47"/>
        <end position="65"/>
    </location>
</feature>
<dbReference type="Pfam" id="PF02517">
    <property type="entry name" value="Rce1-like"/>
    <property type="match status" value="1"/>
</dbReference>
<proteinExistence type="predicted"/>
<dbReference type="InterPro" id="IPR052710">
    <property type="entry name" value="CAAX_protease"/>
</dbReference>
<accession>A0ABR9QH61</accession>
<gene>
    <name evidence="3" type="ORF">IMZ08_07170</name>
</gene>
<protein>
    <submittedName>
        <fullName evidence="3">CPBP family intramembrane metalloprotease</fullName>
    </submittedName>
</protein>
<feature type="transmembrane region" description="Helical" evidence="1">
    <location>
        <begin position="193"/>
        <end position="211"/>
    </location>
</feature>
<feature type="transmembrane region" description="Helical" evidence="1">
    <location>
        <begin position="139"/>
        <end position="162"/>
    </location>
</feature>
<dbReference type="PANTHER" id="PTHR36435:SF1">
    <property type="entry name" value="CAAX AMINO TERMINAL PROTEASE FAMILY PROTEIN"/>
    <property type="match status" value="1"/>
</dbReference>
<name>A0ABR9QH61_9BACI</name>
<reference evidence="3 4" key="1">
    <citation type="submission" date="2020-10" db="EMBL/GenBank/DDBJ databases">
        <title>Bacillus sp. HD4P25, an endophyte from a halophyte.</title>
        <authorList>
            <person name="Sun J.-Q."/>
        </authorList>
    </citation>
    <scope>NUCLEOTIDE SEQUENCE [LARGE SCALE GENOMIC DNA]</scope>
    <source>
        <strain evidence="3 4">YIM 93174</strain>
    </source>
</reference>
<evidence type="ECO:0000259" key="2">
    <source>
        <dbReference type="Pfam" id="PF02517"/>
    </source>
</evidence>